<dbReference type="Pfam" id="PF20833">
    <property type="entry name" value="RNase_E_G_Thio"/>
    <property type="match status" value="1"/>
</dbReference>
<name>A0A430KR15_9GAMM</name>
<dbReference type="InterPro" id="IPR019307">
    <property type="entry name" value="RNA-bd_AU-1/RNase_E/G"/>
</dbReference>
<evidence type="ECO:0000256" key="8">
    <source>
        <dbReference type="ARBA" id="ARBA00022694"/>
    </source>
</evidence>
<dbReference type="InterPro" id="IPR012340">
    <property type="entry name" value="NA-bd_OB-fold"/>
</dbReference>
<evidence type="ECO:0000256" key="13">
    <source>
        <dbReference type="ARBA" id="ARBA00022801"/>
    </source>
</evidence>
<dbReference type="InterPro" id="IPR004659">
    <property type="entry name" value="RNase_E/G"/>
</dbReference>
<evidence type="ECO:0000256" key="5">
    <source>
        <dbReference type="ARBA" id="ARBA00022490"/>
    </source>
</evidence>
<dbReference type="GO" id="GO:0004519">
    <property type="term" value="F:endonuclease activity"/>
    <property type="evidence" value="ECO:0007669"/>
    <property type="project" value="UniProtKB-KW"/>
</dbReference>
<evidence type="ECO:0000256" key="4">
    <source>
        <dbReference type="ARBA" id="ARBA00017719"/>
    </source>
</evidence>
<comment type="caution">
    <text evidence="17">The sequence shown here is derived from an EMBL/GenBank/DDBJ whole genome shotgun (WGS) entry which is preliminary data.</text>
</comment>
<dbReference type="OrthoDB" id="9804278at2"/>
<evidence type="ECO:0000256" key="10">
    <source>
        <dbReference type="ARBA" id="ARBA00022723"/>
    </source>
</evidence>
<dbReference type="PANTHER" id="PTHR30001">
    <property type="entry name" value="RIBONUCLEASE"/>
    <property type="match status" value="1"/>
</dbReference>
<keyword evidence="13" id="KW-0378">Hydrolase</keyword>
<evidence type="ECO:0000256" key="12">
    <source>
        <dbReference type="ARBA" id="ARBA00022759"/>
    </source>
</evidence>
<dbReference type="AlphaFoldDB" id="A0A430KR15"/>
<dbReference type="RefSeq" id="WP_126158417.1">
    <property type="nucleotide sequence ID" value="NZ_RQXW01000007.1"/>
</dbReference>
<keyword evidence="12" id="KW-0255">Endonuclease</keyword>
<dbReference type="GO" id="GO:0019843">
    <property type="term" value="F:rRNA binding"/>
    <property type="evidence" value="ECO:0007669"/>
    <property type="project" value="UniProtKB-KW"/>
</dbReference>
<evidence type="ECO:0000313" key="17">
    <source>
        <dbReference type="EMBL" id="RTE65910.1"/>
    </source>
</evidence>
<dbReference type="CDD" id="cd04453">
    <property type="entry name" value="S1_RNase_E"/>
    <property type="match status" value="1"/>
</dbReference>
<evidence type="ECO:0000256" key="7">
    <source>
        <dbReference type="ARBA" id="ARBA00022555"/>
    </source>
</evidence>
<evidence type="ECO:0000256" key="15">
    <source>
        <dbReference type="ARBA" id="ARBA00022884"/>
    </source>
</evidence>
<keyword evidence="8" id="KW-0819">tRNA processing</keyword>
<evidence type="ECO:0000256" key="11">
    <source>
        <dbReference type="ARBA" id="ARBA00022730"/>
    </source>
</evidence>
<dbReference type="Gene3D" id="3.40.1260.20">
    <property type="entry name" value="Ribonuclease E, catalytic domain"/>
    <property type="match status" value="1"/>
</dbReference>
<comment type="subcellular location">
    <subcellularLocation>
        <location evidence="2">Cytoplasm</location>
    </subcellularLocation>
</comment>
<evidence type="ECO:0000256" key="3">
    <source>
        <dbReference type="ARBA" id="ARBA00005663"/>
    </source>
</evidence>
<dbReference type="GO" id="GO:0005737">
    <property type="term" value="C:cytoplasm"/>
    <property type="evidence" value="ECO:0007669"/>
    <property type="project" value="UniProtKB-SubCell"/>
</dbReference>
<keyword evidence="14" id="KW-0460">Magnesium</keyword>
<keyword evidence="5" id="KW-0963">Cytoplasm</keyword>
<dbReference type="NCBIfam" id="TIGR00757">
    <property type="entry name" value="RNaseEG"/>
    <property type="match status" value="1"/>
</dbReference>
<feature type="domain" description="S1 motif" evidence="16">
    <location>
        <begin position="39"/>
        <end position="119"/>
    </location>
</feature>
<protein>
    <recommendedName>
        <fullName evidence="4">Ribonuclease G</fullName>
    </recommendedName>
</protein>
<organism evidence="17 18">
    <name type="scientific">Amphritea opalescens</name>
    <dbReference type="NCBI Taxonomy" id="2490544"/>
    <lineage>
        <taxon>Bacteria</taxon>
        <taxon>Pseudomonadati</taxon>
        <taxon>Pseudomonadota</taxon>
        <taxon>Gammaproteobacteria</taxon>
        <taxon>Oceanospirillales</taxon>
        <taxon>Oceanospirillaceae</taxon>
        <taxon>Amphritea</taxon>
    </lineage>
</organism>
<keyword evidence="11" id="KW-0699">rRNA-binding</keyword>
<dbReference type="InterPro" id="IPR003029">
    <property type="entry name" value="S1_domain"/>
</dbReference>
<dbReference type="GO" id="GO:0046872">
    <property type="term" value="F:metal ion binding"/>
    <property type="evidence" value="ECO:0007669"/>
    <property type="project" value="UniProtKB-KW"/>
</dbReference>
<evidence type="ECO:0000313" key="18">
    <source>
        <dbReference type="Proteomes" id="UP000283087"/>
    </source>
</evidence>
<keyword evidence="9" id="KW-0540">Nuclease</keyword>
<dbReference type="InterPro" id="IPR048583">
    <property type="entry name" value="RNase_E_G_thioredoxin-like"/>
</dbReference>
<comment type="cofactor">
    <cofactor evidence="1">
        <name>Mg(2+)</name>
        <dbReference type="ChEBI" id="CHEBI:18420"/>
    </cofactor>
</comment>
<evidence type="ECO:0000256" key="1">
    <source>
        <dbReference type="ARBA" id="ARBA00001946"/>
    </source>
</evidence>
<comment type="similarity">
    <text evidence="3">Belongs to the RNase E/G family. RNase G subfamily.</text>
</comment>
<gene>
    <name evidence="17" type="ORF">EH243_09500</name>
</gene>
<dbReference type="SUPFAM" id="SSF50249">
    <property type="entry name" value="Nucleic acid-binding proteins"/>
    <property type="match status" value="1"/>
</dbReference>
<keyword evidence="10" id="KW-0479">Metal-binding</keyword>
<evidence type="ECO:0000256" key="2">
    <source>
        <dbReference type="ARBA" id="ARBA00004496"/>
    </source>
</evidence>
<sequence length="493" mass="56057">MSEEILINFTPIETRVAVIENGMPQEIYVERAERRGIVGNIYKGKVVRVLPGMQAAFVDIGLERAAFIHVDELQHPDEDAGTAGKTNLTINRLLREGQSLTVQVTKDPLGTKGARLTTNLSIPSRYLVYMPGNEHIGISQRIDDSDERERLRTAVEEVVAGMEDQNTKMGGFILRTVSEGVSEPELKQDILFLCRLWESIARKIEKFSAPSCIYEDLPLNMRALRDMAHAGIERIRVDSKETFQRSQQFAEALVPEISSILEYYPGERPIFDLYNIEEEIQKALGRKVELKSGGYLIFDQTEAMTTVDINTGAYVGHRNLEETIFKTNLEAATAIGRQLRLRNLGGIIIIDFIDMLDEDHQRQVLRTLERVLEKDHVKCKLTGVSELGLVEMTRKRTRESLEHILCEPCEHCQGRGSVKTPETVCYEIFREILRQHRAYDTDSYLVLASDRVVAMLLDEASDHVAELEAFIAKTIRFQVEPMYGPEQYDVVLR</sequence>
<accession>A0A430KR15</accession>
<evidence type="ECO:0000256" key="14">
    <source>
        <dbReference type="ARBA" id="ARBA00022842"/>
    </source>
</evidence>
<evidence type="ECO:0000256" key="6">
    <source>
        <dbReference type="ARBA" id="ARBA00022552"/>
    </source>
</evidence>
<evidence type="ECO:0000259" key="16">
    <source>
        <dbReference type="PROSITE" id="PS50126"/>
    </source>
</evidence>
<keyword evidence="6" id="KW-0698">rRNA processing</keyword>
<dbReference type="GO" id="GO:0000049">
    <property type="term" value="F:tRNA binding"/>
    <property type="evidence" value="ECO:0007669"/>
    <property type="project" value="UniProtKB-KW"/>
</dbReference>
<dbReference type="SMART" id="SM00316">
    <property type="entry name" value="S1"/>
    <property type="match status" value="1"/>
</dbReference>
<dbReference type="Pfam" id="PF00575">
    <property type="entry name" value="S1"/>
    <property type="match status" value="1"/>
</dbReference>
<dbReference type="EMBL" id="RQXW01000007">
    <property type="protein sequence ID" value="RTE65910.1"/>
    <property type="molecule type" value="Genomic_DNA"/>
</dbReference>
<dbReference type="Gene3D" id="2.40.50.140">
    <property type="entry name" value="Nucleic acid-binding proteins"/>
    <property type="match status" value="1"/>
</dbReference>
<dbReference type="PROSITE" id="PS50126">
    <property type="entry name" value="S1"/>
    <property type="match status" value="1"/>
</dbReference>
<dbReference type="GO" id="GO:0016787">
    <property type="term" value="F:hydrolase activity"/>
    <property type="evidence" value="ECO:0007669"/>
    <property type="project" value="UniProtKB-KW"/>
</dbReference>
<reference evidence="17 18" key="1">
    <citation type="submission" date="2018-11" db="EMBL/GenBank/DDBJ databases">
        <title>The draft genome sequence of Amphritea opalescens ANRC-JH13T.</title>
        <authorList>
            <person name="Fang Z."/>
            <person name="Zhang Y."/>
            <person name="Han X."/>
        </authorList>
    </citation>
    <scope>NUCLEOTIDE SEQUENCE [LARGE SCALE GENOMIC DNA]</scope>
    <source>
        <strain evidence="17 18">ANRC-JH13</strain>
    </source>
</reference>
<dbReference type="GO" id="GO:0008033">
    <property type="term" value="P:tRNA processing"/>
    <property type="evidence" value="ECO:0007669"/>
    <property type="project" value="UniProtKB-KW"/>
</dbReference>
<keyword evidence="7" id="KW-0820">tRNA-binding</keyword>
<proteinExistence type="inferred from homology"/>
<keyword evidence="18" id="KW-1185">Reference proteome</keyword>
<evidence type="ECO:0000256" key="9">
    <source>
        <dbReference type="ARBA" id="ARBA00022722"/>
    </source>
</evidence>
<keyword evidence="15" id="KW-0694">RNA-binding</keyword>
<dbReference type="PANTHER" id="PTHR30001:SF0">
    <property type="entry name" value="RIBONUCLEASE G"/>
    <property type="match status" value="1"/>
</dbReference>
<dbReference type="GO" id="GO:0004540">
    <property type="term" value="F:RNA nuclease activity"/>
    <property type="evidence" value="ECO:0007669"/>
    <property type="project" value="InterPro"/>
</dbReference>
<dbReference type="Pfam" id="PF10150">
    <property type="entry name" value="RNase_E_G"/>
    <property type="match status" value="1"/>
</dbReference>
<dbReference type="NCBIfam" id="NF008689">
    <property type="entry name" value="PRK11712.1"/>
    <property type="match status" value="1"/>
</dbReference>
<dbReference type="Proteomes" id="UP000283087">
    <property type="component" value="Unassembled WGS sequence"/>
</dbReference>
<dbReference type="GO" id="GO:0006364">
    <property type="term" value="P:rRNA processing"/>
    <property type="evidence" value="ECO:0007669"/>
    <property type="project" value="UniProtKB-KW"/>
</dbReference>